<evidence type="ECO:0000313" key="2">
    <source>
        <dbReference type="EMBL" id="KYG61610.1"/>
    </source>
</evidence>
<dbReference type="Gene3D" id="1.25.40.10">
    <property type="entry name" value="Tetratricopeptide repeat domain"/>
    <property type="match status" value="1"/>
</dbReference>
<dbReference type="AlphaFoldDB" id="A0A150WF70"/>
<feature type="signal peptide" evidence="1">
    <location>
        <begin position="1"/>
        <end position="22"/>
    </location>
</feature>
<dbReference type="EMBL" id="LUKE01000006">
    <property type="protein sequence ID" value="KYG61610.1"/>
    <property type="molecule type" value="Genomic_DNA"/>
</dbReference>
<evidence type="ECO:0000313" key="3">
    <source>
        <dbReference type="Proteomes" id="UP000075320"/>
    </source>
</evidence>
<dbReference type="InterPro" id="IPR011990">
    <property type="entry name" value="TPR-like_helical_dom_sf"/>
</dbReference>
<proteinExistence type="predicted"/>
<dbReference type="Proteomes" id="UP000075320">
    <property type="component" value="Unassembled WGS sequence"/>
</dbReference>
<reference evidence="2 3" key="1">
    <citation type="submission" date="2016-03" db="EMBL/GenBank/DDBJ databases">
        <authorList>
            <person name="Ploux O."/>
        </authorList>
    </citation>
    <scope>NUCLEOTIDE SEQUENCE [LARGE SCALE GENOMIC DNA]</scope>
    <source>
        <strain evidence="2 3">R0</strain>
    </source>
</reference>
<keyword evidence="1" id="KW-0732">Signal</keyword>
<name>A0A150WF70_BDEBC</name>
<accession>A0A150WF70</accession>
<evidence type="ECO:0000256" key="1">
    <source>
        <dbReference type="SAM" id="SignalP"/>
    </source>
</evidence>
<keyword evidence="3" id="KW-1185">Reference proteome</keyword>
<sequence length="531" mass="59348">MKLVHSLTTVSLLVSLQNVAFAEDDLMSILEGKNATPAAQFVESEEIAKLKKAVNPSSAEQNIFFQFLVEKNYEKALFQWSAAFTGSAFAQTETGKALESFLNYKNGLKLTGVEGLLAIKDPEKIDNSVISLWKENLNDKDPVWGMAQVTWHPFWTQTFGVAAEMAVVLQKSYVNEEIPALTELIKKTPVDSVERNLLQWQLVLNLGIRGDSAKAAQVLAHLMKAKNNPIDMDLMTITAGRLLYQNGFLDASLKYYEKISKKSDYWFQAQEEMAWAYMRKGEPQNAMAITKTLTYPHFKGWVGIESYLLGSFSSLKVCDYPGVLKTMKSIKTQFGDHLIALEKLTADPNQPAATNLMKLIASGPVDISKLGKDAHILPNQASRDEVLVLLVKRKQFLTKESEVAEQLYAKSLTFGNLQGHFETLKNQVQIRAQMTEGAGYQRIQELAKAELEDSKQVMQRLHIVEVEMIQQVDSASKFLKHANGGESKKGSTGSNSKYAMSFANDKEIWFDELSNYKVDVKKGCAKSVAKE</sequence>
<dbReference type="OrthoDB" id="5289053at2"/>
<gene>
    <name evidence="2" type="ORF">AZI86_18065</name>
</gene>
<dbReference type="SUPFAM" id="SSF48452">
    <property type="entry name" value="TPR-like"/>
    <property type="match status" value="1"/>
</dbReference>
<organism evidence="2 3">
    <name type="scientific">Bdellovibrio bacteriovorus</name>
    <dbReference type="NCBI Taxonomy" id="959"/>
    <lineage>
        <taxon>Bacteria</taxon>
        <taxon>Pseudomonadati</taxon>
        <taxon>Bdellovibrionota</taxon>
        <taxon>Bdellovibrionia</taxon>
        <taxon>Bdellovibrionales</taxon>
        <taxon>Pseudobdellovibrionaceae</taxon>
        <taxon>Bdellovibrio</taxon>
    </lineage>
</organism>
<feature type="chain" id="PRO_5007572781" evidence="1">
    <location>
        <begin position="23"/>
        <end position="531"/>
    </location>
</feature>
<protein>
    <submittedName>
        <fullName evidence="2">Uncharacterized protein</fullName>
    </submittedName>
</protein>
<dbReference type="RefSeq" id="WP_061836692.1">
    <property type="nucleotide sequence ID" value="NZ_LUKE01000006.1"/>
</dbReference>
<comment type="caution">
    <text evidence="2">The sequence shown here is derived from an EMBL/GenBank/DDBJ whole genome shotgun (WGS) entry which is preliminary data.</text>
</comment>